<reference evidence="1" key="2">
    <citation type="journal article" date="2015" name="Fish Shellfish Immunol.">
        <title>Early steps in the European eel (Anguilla anguilla)-Vibrio vulnificus interaction in the gills: Role of the RtxA13 toxin.</title>
        <authorList>
            <person name="Callol A."/>
            <person name="Pajuelo D."/>
            <person name="Ebbesson L."/>
            <person name="Teles M."/>
            <person name="MacKenzie S."/>
            <person name="Amaro C."/>
        </authorList>
    </citation>
    <scope>NUCLEOTIDE SEQUENCE</scope>
</reference>
<protein>
    <submittedName>
        <fullName evidence="1">Uncharacterized protein</fullName>
    </submittedName>
</protein>
<proteinExistence type="predicted"/>
<reference evidence="1" key="1">
    <citation type="submission" date="2014-11" db="EMBL/GenBank/DDBJ databases">
        <authorList>
            <person name="Amaro Gonzalez C."/>
        </authorList>
    </citation>
    <scope>NUCLEOTIDE SEQUENCE</scope>
</reference>
<sequence length="43" mass="5025">MDISQQILLQFNTVRSTVTRTVMLVPAYIKYLLESICNLPFYT</sequence>
<evidence type="ECO:0000313" key="1">
    <source>
        <dbReference type="EMBL" id="JAH41198.1"/>
    </source>
</evidence>
<accession>A0A0E9SL02</accession>
<name>A0A0E9SL02_ANGAN</name>
<dbReference type="EMBL" id="GBXM01067379">
    <property type="protein sequence ID" value="JAH41198.1"/>
    <property type="molecule type" value="Transcribed_RNA"/>
</dbReference>
<organism evidence="1">
    <name type="scientific">Anguilla anguilla</name>
    <name type="common">European freshwater eel</name>
    <name type="synonym">Muraena anguilla</name>
    <dbReference type="NCBI Taxonomy" id="7936"/>
    <lineage>
        <taxon>Eukaryota</taxon>
        <taxon>Metazoa</taxon>
        <taxon>Chordata</taxon>
        <taxon>Craniata</taxon>
        <taxon>Vertebrata</taxon>
        <taxon>Euteleostomi</taxon>
        <taxon>Actinopterygii</taxon>
        <taxon>Neopterygii</taxon>
        <taxon>Teleostei</taxon>
        <taxon>Anguilliformes</taxon>
        <taxon>Anguillidae</taxon>
        <taxon>Anguilla</taxon>
    </lineage>
</organism>
<dbReference type="AlphaFoldDB" id="A0A0E9SL02"/>